<proteinExistence type="predicted"/>
<dbReference type="Gene3D" id="3.20.20.30">
    <property type="entry name" value="Luciferase-like domain"/>
    <property type="match status" value="1"/>
</dbReference>
<keyword evidence="1" id="KW-0560">Oxidoreductase</keyword>
<dbReference type="Pfam" id="PF00296">
    <property type="entry name" value="Bac_luciferase"/>
    <property type="match status" value="1"/>
</dbReference>
<evidence type="ECO:0000313" key="4">
    <source>
        <dbReference type="Proteomes" id="UP001500620"/>
    </source>
</evidence>
<dbReference type="InterPro" id="IPR011251">
    <property type="entry name" value="Luciferase-like_dom"/>
</dbReference>
<feature type="domain" description="Luciferase-like" evidence="2">
    <location>
        <begin position="14"/>
        <end position="230"/>
    </location>
</feature>
<sequence>MTDYGQPISFGLSLDPSADRLRESRRLARAAQEHGLEYLAVQDHPYQPGHLDAWTMITHLAAETESVTYLTDVANLQLRPPAMLAKAAASLAVLTGGRVALGVGGGASTDAIAAMGGPRRSAGQTVAYTAEALQVLRAALAGRGVRLASGQHAIEGYQAGPVPPRPVPIWLGGQRPRMLAVAGAHGDGWISPLNIYVPPAEVPARQAVIDEAARAAGRDPRDVRRIYNVIGSIGPAAGHSPGLRGDASAWAGTLTEWAVELGFDTFVFWPTHDPQAQLERFAVEVVPAVRAAVAR</sequence>
<dbReference type="PANTHER" id="PTHR43244">
    <property type="match status" value="1"/>
</dbReference>
<protein>
    <recommendedName>
        <fullName evidence="2">Luciferase-like domain-containing protein</fullName>
    </recommendedName>
</protein>
<dbReference type="RefSeq" id="WP_345141596.1">
    <property type="nucleotide sequence ID" value="NZ_BAABAT010000060.1"/>
</dbReference>
<accession>A0ABP8DT33</accession>
<comment type="caution">
    <text evidence="3">The sequence shown here is derived from an EMBL/GenBank/DDBJ whole genome shotgun (WGS) entry which is preliminary data.</text>
</comment>
<dbReference type="EMBL" id="BAABAT010000060">
    <property type="protein sequence ID" value="GAA4263051.1"/>
    <property type="molecule type" value="Genomic_DNA"/>
</dbReference>
<evidence type="ECO:0000313" key="3">
    <source>
        <dbReference type="EMBL" id="GAA4263051.1"/>
    </source>
</evidence>
<name>A0ABP8DT33_9ACTN</name>
<dbReference type="Proteomes" id="UP001500620">
    <property type="component" value="Unassembled WGS sequence"/>
</dbReference>
<evidence type="ECO:0000256" key="1">
    <source>
        <dbReference type="ARBA" id="ARBA00023002"/>
    </source>
</evidence>
<gene>
    <name evidence="3" type="ORF">GCM10022255_104090</name>
</gene>
<organism evidence="3 4">
    <name type="scientific">Dactylosporangium darangshiense</name>
    <dbReference type="NCBI Taxonomy" id="579108"/>
    <lineage>
        <taxon>Bacteria</taxon>
        <taxon>Bacillati</taxon>
        <taxon>Actinomycetota</taxon>
        <taxon>Actinomycetes</taxon>
        <taxon>Micromonosporales</taxon>
        <taxon>Micromonosporaceae</taxon>
        <taxon>Dactylosporangium</taxon>
    </lineage>
</organism>
<dbReference type="PANTHER" id="PTHR43244:SF1">
    <property type="entry name" value="5,10-METHYLENETETRAHYDROMETHANOPTERIN REDUCTASE"/>
    <property type="match status" value="1"/>
</dbReference>
<reference evidence="4" key="1">
    <citation type="journal article" date="2019" name="Int. J. Syst. Evol. Microbiol.">
        <title>The Global Catalogue of Microorganisms (GCM) 10K type strain sequencing project: providing services to taxonomists for standard genome sequencing and annotation.</title>
        <authorList>
            <consortium name="The Broad Institute Genomics Platform"/>
            <consortium name="The Broad Institute Genome Sequencing Center for Infectious Disease"/>
            <person name="Wu L."/>
            <person name="Ma J."/>
        </authorList>
    </citation>
    <scope>NUCLEOTIDE SEQUENCE [LARGE SCALE GENOMIC DNA]</scope>
    <source>
        <strain evidence="4">JCM 17441</strain>
    </source>
</reference>
<dbReference type="InterPro" id="IPR036661">
    <property type="entry name" value="Luciferase-like_sf"/>
</dbReference>
<evidence type="ECO:0000259" key="2">
    <source>
        <dbReference type="Pfam" id="PF00296"/>
    </source>
</evidence>
<dbReference type="InterPro" id="IPR050564">
    <property type="entry name" value="F420-G6PD/mer"/>
</dbReference>
<dbReference type="SUPFAM" id="SSF51679">
    <property type="entry name" value="Bacterial luciferase-like"/>
    <property type="match status" value="1"/>
</dbReference>
<keyword evidence="4" id="KW-1185">Reference proteome</keyword>